<keyword evidence="13" id="KW-1185">Reference proteome</keyword>
<dbReference type="PRINTS" id="PR00793">
    <property type="entry name" value="PROAMNOPTASE"/>
</dbReference>
<dbReference type="GO" id="GO:0005737">
    <property type="term" value="C:cytoplasm"/>
    <property type="evidence" value="ECO:0007669"/>
    <property type="project" value="UniProtKB-SubCell"/>
</dbReference>
<keyword evidence="5 8" id="KW-0963">Cytoplasm</keyword>
<keyword evidence="4 8" id="KW-0031">Aminopeptidase</keyword>
<keyword evidence="7 8" id="KW-0378">Hydrolase</keyword>
<feature type="active site" evidence="9">
    <location>
        <position position="276"/>
    </location>
</feature>
<dbReference type="AlphaFoldDB" id="A0A1Y1UWC3"/>
<feature type="domain" description="AB hydrolase-1" evidence="11">
    <location>
        <begin position="42"/>
        <end position="308"/>
    </location>
</feature>
<protein>
    <recommendedName>
        <fullName evidence="8 10">Proline iminopeptidase</fullName>
        <shortName evidence="8">PIP</shortName>
        <ecNumber evidence="8 10">3.4.11.5</ecNumber>
    </recommendedName>
    <alternativeName>
        <fullName evidence="8">Prolyl aminopeptidase</fullName>
    </alternativeName>
</protein>
<dbReference type="EC" id="3.4.11.5" evidence="8 10"/>
<organism evidence="12 13">
    <name type="scientific">Piromyces finnis</name>
    <dbReference type="NCBI Taxonomy" id="1754191"/>
    <lineage>
        <taxon>Eukaryota</taxon>
        <taxon>Fungi</taxon>
        <taxon>Fungi incertae sedis</taxon>
        <taxon>Chytridiomycota</taxon>
        <taxon>Chytridiomycota incertae sedis</taxon>
        <taxon>Neocallimastigomycetes</taxon>
        <taxon>Neocallimastigales</taxon>
        <taxon>Neocallimastigaceae</taxon>
        <taxon>Piromyces</taxon>
    </lineage>
</organism>
<dbReference type="PIRSF" id="PIRSF006431">
    <property type="entry name" value="Pept_S33"/>
    <property type="match status" value="1"/>
</dbReference>
<feature type="active site" description="Proton donor" evidence="9">
    <location>
        <position position="304"/>
    </location>
</feature>
<gene>
    <name evidence="12" type="ORF">BCR36DRAFT_587650</name>
</gene>
<comment type="catalytic activity">
    <reaction evidence="1 8 10">
        <text>Release of N-terminal proline from a peptide.</text>
        <dbReference type="EC" id="3.4.11.5"/>
    </reaction>
</comment>
<evidence type="ECO:0000256" key="6">
    <source>
        <dbReference type="ARBA" id="ARBA00022670"/>
    </source>
</evidence>
<evidence type="ECO:0000256" key="9">
    <source>
        <dbReference type="PIRSR" id="PIRSR006431-1"/>
    </source>
</evidence>
<dbReference type="GO" id="GO:0004177">
    <property type="term" value="F:aminopeptidase activity"/>
    <property type="evidence" value="ECO:0007669"/>
    <property type="project" value="UniProtKB-UniRule"/>
</dbReference>
<evidence type="ECO:0000256" key="2">
    <source>
        <dbReference type="ARBA" id="ARBA00004496"/>
    </source>
</evidence>
<evidence type="ECO:0000256" key="4">
    <source>
        <dbReference type="ARBA" id="ARBA00022438"/>
    </source>
</evidence>
<evidence type="ECO:0000313" key="13">
    <source>
        <dbReference type="Proteomes" id="UP000193719"/>
    </source>
</evidence>
<evidence type="ECO:0000256" key="5">
    <source>
        <dbReference type="ARBA" id="ARBA00022490"/>
    </source>
</evidence>
<evidence type="ECO:0000256" key="10">
    <source>
        <dbReference type="RuleBase" id="RU003421"/>
    </source>
</evidence>
<evidence type="ECO:0000313" key="12">
    <source>
        <dbReference type="EMBL" id="ORX41916.1"/>
    </source>
</evidence>
<feature type="active site" description="Nucleophile" evidence="9">
    <location>
        <position position="117"/>
    </location>
</feature>
<reference evidence="12 13" key="1">
    <citation type="submission" date="2016-08" db="EMBL/GenBank/DDBJ databases">
        <title>Genomes of anaerobic fungi encode conserved fungal cellulosomes for biomass hydrolysis.</title>
        <authorList>
            <consortium name="DOE Joint Genome Institute"/>
            <person name="Haitjema C.H."/>
            <person name="Gilmore S.P."/>
            <person name="Henske J.K."/>
            <person name="Solomon K.V."/>
            <person name="De Groot R."/>
            <person name="Kuo A."/>
            <person name="Mondo S.J."/>
            <person name="Salamov A.A."/>
            <person name="Labutti K."/>
            <person name="Zhao Z."/>
            <person name="Chiniquy J."/>
            <person name="Barry K."/>
            <person name="Brewer H.M."/>
            <person name="Purvine S.O."/>
            <person name="Wright A.T."/>
            <person name="Boxma B."/>
            <person name="Van Alen T."/>
            <person name="Hackstein J.H."/>
            <person name="Baker S.E."/>
            <person name="Grigoriev I.V."/>
            <person name="O'Malley M.A."/>
        </authorList>
    </citation>
    <scope>NUCLEOTIDE SEQUENCE [LARGE SCALE GENOMIC DNA]</scope>
    <source>
        <strain evidence="13">finn</strain>
    </source>
</reference>
<dbReference type="PANTHER" id="PTHR43722">
    <property type="entry name" value="PROLINE IMINOPEPTIDASE"/>
    <property type="match status" value="1"/>
</dbReference>
<dbReference type="PRINTS" id="PR00111">
    <property type="entry name" value="ABHYDROLASE"/>
</dbReference>
<dbReference type="OrthoDB" id="10249433at2759"/>
<keyword evidence="6 8" id="KW-0645">Protease</keyword>
<dbReference type="InterPro" id="IPR029058">
    <property type="entry name" value="AB_hydrolase_fold"/>
</dbReference>
<dbReference type="SUPFAM" id="SSF53474">
    <property type="entry name" value="alpha/beta-Hydrolases"/>
    <property type="match status" value="1"/>
</dbReference>
<sequence length="325" mass="37581">MVVKQNQDDLLYPEIEAYDTGFLKVSNIHNIYYEQSGNPNGNPVIYVHGGPGGGTFPKDRRYFDPKTYRIILFDQRGCGNSTPAACLEQNTTWDLVSDIEKLRQHLNIDKWLVFGGSWGSTLSLAYSEKYPEHVKGLILRGIFLGRDSELNWLYQGGSAHLFPDYWEGYIEPIPENERDNFIVAYYKRLTSNNEEEKLKCAKAWTKWEEATSKLYIDEDQFFINKSEDSAKFAAAFARIECHYFINKCFFDSQNYLLENIEKIRNIPGIIIQGRYDCVCPATTAWDLHKKWPEAEFHIVPDCGHSVSEYGITKKIMEATNKFKNI</sequence>
<dbReference type="InterPro" id="IPR005944">
    <property type="entry name" value="Pro_iminopeptidase"/>
</dbReference>
<proteinExistence type="inferred from homology"/>
<accession>A0A1Y1UWC3</accession>
<dbReference type="PANTHER" id="PTHR43722:SF1">
    <property type="entry name" value="PROLINE IMINOPEPTIDASE"/>
    <property type="match status" value="1"/>
</dbReference>
<dbReference type="EMBL" id="MCFH01000075">
    <property type="protein sequence ID" value="ORX41916.1"/>
    <property type="molecule type" value="Genomic_DNA"/>
</dbReference>
<dbReference type="Pfam" id="PF00561">
    <property type="entry name" value="Abhydrolase_1"/>
    <property type="match status" value="1"/>
</dbReference>
<comment type="subcellular location">
    <subcellularLocation>
        <location evidence="2 8">Cytoplasm</location>
    </subcellularLocation>
</comment>
<dbReference type="Proteomes" id="UP000193719">
    <property type="component" value="Unassembled WGS sequence"/>
</dbReference>
<comment type="similarity">
    <text evidence="3 8 10">Belongs to the peptidase S33 family.</text>
</comment>
<dbReference type="GO" id="GO:0006508">
    <property type="term" value="P:proteolysis"/>
    <property type="evidence" value="ECO:0007669"/>
    <property type="project" value="UniProtKB-KW"/>
</dbReference>
<comment type="caution">
    <text evidence="12">The sequence shown here is derived from an EMBL/GenBank/DDBJ whole genome shotgun (WGS) entry which is preliminary data.</text>
</comment>
<dbReference type="STRING" id="1754191.A0A1Y1UWC3"/>
<evidence type="ECO:0000259" key="11">
    <source>
        <dbReference type="Pfam" id="PF00561"/>
    </source>
</evidence>
<evidence type="ECO:0000256" key="7">
    <source>
        <dbReference type="ARBA" id="ARBA00022801"/>
    </source>
</evidence>
<reference evidence="12 13" key="2">
    <citation type="submission" date="2016-08" db="EMBL/GenBank/DDBJ databases">
        <title>Pervasive Adenine N6-methylation of Active Genes in Fungi.</title>
        <authorList>
            <consortium name="DOE Joint Genome Institute"/>
            <person name="Mondo S.J."/>
            <person name="Dannebaum R.O."/>
            <person name="Kuo R.C."/>
            <person name="Labutti K."/>
            <person name="Haridas S."/>
            <person name="Kuo A."/>
            <person name="Salamov A."/>
            <person name="Ahrendt S.R."/>
            <person name="Lipzen A."/>
            <person name="Sullivan W."/>
            <person name="Andreopoulos W.B."/>
            <person name="Clum A."/>
            <person name="Lindquist E."/>
            <person name="Daum C."/>
            <person name="Ramamoorthy G.K."/>
            <person name="Gryganskyi A."/>
            <person name="Culley D."/>
            <person name="Magnuson J.K."/>
            <person name="James T.Y."/>
            <person name="O'Malley M.A."/>
            <person name="Stajich J.E."/>
            <person name="Spatafora J.W."/>
            <person name="Visel A."/>
            <person name="Grigoriev I.V."/>
        </authorList>
    </citation>
    <scope>NUCLEOTIDE SEQUENCE [LARGE SCALE GENOMIC DNA]</scope>
    <source>
        <strain evidence="13">finn</strain>
    </source>
</reference>
<dbReference type="Gene3D" id="3.40.50.1820">
    <property type="entry name" value="alpha/beta hydrolase"/>
    <property type="match status" value="1"/>
</dbReference>
<evidence type="ECO:0000256" key="1">
    <source>
        <dbReference type="ARBA" id="ARBA00001585"/>
    </source>
</evidence>
<evidence type="ECO:0000256" key="8">
    <source>
        <dbReference type="PIRNR" id="PIRNR006431"/>
    </source>
</evidence>
<dbReference type="InterPro" id="IPR002410">
    <property type="entry name" value="Peptidase_S33"/>
</dbReference>
<dbReference type="NCBIfam" id="TIGR01249">
    <property type="entry name" value="pro_imino_pep_1"/>
    <property type="match status" value="1"/>
</dbReference>
<evidence type="ECO:0000256" key="3">
    <source>
        <dbReference type="ARBA" id="ARBA00010088"/>
    </source>
</evidence>
<dbReference type="InterPro" id="IPR000073">
    <property type="entry name" value="AB_hydrolase_1"/>
</dbReference>
<name>A0A1Y1UWC3_9FUNG</name>